<dbReference type="Proteomes" id="UP000792457">
    <property type="component" value="Unassembled WGS sequence"/>
</dbReference>
<reference evidence="1" key="2">
    <citation type="submission" date="2017-10" db="EMBL/GenBank/DDBJ databases">
        <title>Ladona fulva Genome sequencing and assembly.</title>
        <authorList>
            <person name="Murali S."/>
            <person name="Richards S."/>
            <person name="Bandaranaike D."/>
            <person name="Bellair M."/>
            <person name="Blankenburg K."/>
            <person name="Chao H."/>
            <person name="Dinh H."/>
            <person name="Doddapaneni H."/>
            <person name="Dugan-Rocha S."/>
            <person name="Elkadiri S."/>
            <person name="Gnanaolivu R."/>
            <person name="Hernandez B."/>
            <person name="Skinner E."/>
            <person name="Javaid M."/>
            <person name="Lee S."/>
            <person name="Li M."/>
            <person name="Ming W."/>
            <person name="Munidasa M."/>
            <person name="Muniz J."/>
            <person name="Nguyen L."/>
            <person name="Hughes D."/>
            <person name="Osuji N."/>
            <person name="Pu L.-L."/>
            <person name="Puazo M."/>
            <person name="Qu C."/>
            <person name="Quiroz J."/>
            <person name="Raj R."/>
            <person name="Weissenberger G."/>
            <person name="Xin Y."/>
            <person name="Zou X."/>
            <person name="Han Y."/>
            <person name="Worley K."/>
            <person name="Muzny D."/>
            <person name="Gibbs R."/>
        </authorList>
    </citation>
    <scope>NUCLEOTIDE SEQUENCE</scope>
    <source>
        <strain evidence="1">Sampled in the wild</strain>
    </source>
</reference>
<reference evidence="1" key="1">
    <citation type="submission" date="2013-04" db="EMBL/GenBank/DDBJ databases">
        <authorList>
            <person name="Qu J."/>
            <person name="Murali S.C."/>
            <person name="Bandaranaike D."/>
            <person name="Bellair M."/>
            <person name="Blankenburg K."/>
            <person name="Chao H."/>
            <person name="Dinh H."/>
            <person name="Doddapaneni H."/>
            <person name="Downs B."/>
            <person name="Dugan-Rocha S."/>
            <person name="Elkadiri S."/>
            <person name="Gnanaolivu R.D."/>
            <person name="Hernandez B."/>
            <person name="Javaid M."/>
            <person name="Jayaseelan J.C."/>
            <person name="Lee S."/>
            <person name="Li M."/>
            <person name="Ming W."/>
            <person name="Munidasa M."/>
            <person name="Muniz J."/>
            <person name="Nguyen L."/>
            <person name="Ongeri F."/>
            <person name="Osuji N."/>
            <person name="Pu L.-L."/>
            <person name="Puazo M."/>
            <person name="Qu C."/>
            <person name="Quiroz J."/>
            <person name="Raj R."/>
            <person name="Weissenberger G."/>
            <person name="Xin Y."/>
            <person name="Zou X."/>
            <person name="Han Y."/>
            <person name="Richards S."/>
            <person name="Worley K."/>
            <person name="Muzny D."/>
            <person name="Gibbs R."/>
        </authorList>
    </citation>
    <scope>NUCLEOTIDE SEQUENCE</scope>
    <source>
        <strain evidence="1">Sampled in the wild</strain>
    </source>
</reference>
<accession>A0A8K0KN80</accession>
<sequence length="105" mass="11994">MASDFTRFRNSDRKLFSLVKISRGIEIEYKAGPSEYRYRREVHLPVPHNEGLPVPECALQVTGSDPTSSESEGSEDVNEYGLQSYGHSYLIKRFCSRSKTFETAR</sequence>
<protein>
    <submittedName>
        <fullName evidence="1">Uncharacterized protein</fullName>
    </submittedName>
</protein>
<gene>
    <name evidence="1" type="ORF">J437_LFUL016390</name>
</gene>
<dbReference type="EMBL" id="KZ309165">
    <property type="protein sequence ID" value="KAG8237404.1"/>
    <property type="molecule type" value="Genomic_DNA"/>
</dbReference>
<evidence type="ECO:0000313" key="1">
    <source>
        <dbReference type="EMBL" id="KAG8237404.1"/>
    </source>
</evidence>
<organism evidence="1 2">
    <name type="scientific">Ladona fulva</name>
    <name type="common">Scarce chaser dragonfly</name>
    <name type="synonym">Libellula fulva</name>
    <dbReference type="NCBI Taxonomy" id="123851"/>
    <lineage>
        <taxon>Eukaryota</taxon>
        <taxon>Metazoa</taxon>
        <taxon>Ecdysozoa</taxon>
        <taxon>Arthropoda</taxon>
        <taxon>Hexapoda</taxon>
        <taxon>Insecta</taxon>
        <taxon>Pterygota</taxon>
        <taxon>Palaeoptera</taxon>
        <taxon>Odonata</taxon>
        <taxon>Epiprocta</taxon>
        <taxon>Anisoptera</taxon>
        <taxon>Libelluloidea</taxon>
        <taxon>Libellulidae</taxon>
        <taxon>Ladona</taxon>
    </lineage>
</organism>
<keyword evidence="2" id="KW-1185">Reference proteome</keyword>
<dbReference type="AlphaFoldDB" id="A0A8K0KN80"/>
<comment type="caution">
    <text evidence="1">The sequence shown here is derived from an EMBL/GenBank/DDBJ whole genome shotgun (WGS) entry which is preliminary data.</text>
</comment>
<proteinExistence type="predicted"/>
<name>A0A8K0KN80_LADFU</name>
<evidence type="ECO:0000313" key="2">
    <source>
        <dbReference type="Proteomes" id="UP000792457"/>
    </source>
</evidence>